<comment type="pathway">
    <text evidence="2 7">Carbohydrate metabolism; pentose and glucuronate interconversion.</text>
</comment>
<name>A0A3L7AIV9_9HYPH</name>
<gene>
    <name evidence="7" type="primary">uxaC</name>
    <name evidence="8" type="ORF">D9R14_07965</name>
</gene>
<dbReference type="PANTHER" id="PTHR30068:SF4">
    <property type="entry name" value="URONATE ISOMERASE"/>
    <property type="match status" value="1"/>
</dbReference>
<dbReference type="InterPro" id="IPR032466">
    <property type="entry name" value="Metal_Hydrolase"/>
</dbReference>
<evidence type="ECO:0000256" key="5">
    <source>
        <dbReference type="ARBA" id="ARBA00020555"/>
    </source>
</evidence>
<proteinExistence type="inferred from homology"/>
<evidence type="ECO:0000256" key="4">
    <source>
        <dbReference type="ARBA" id="ARBA00012546"/>
    </source>
</evidence>
<evidence type="ECO:0000256" key="3">
    <source>
        <dbReference type="ARBA" id="ARBA00008397"/>
    </source>
</evidence>
<accession>A0A3L7AIV9</accession>
<dbReference type="GO" id="GO:0008880">
    <property type="term" value="F:glucuronate isomerase activity"/>
    <property type="evidence" value="ECO:0007669"/>
    <property type="project" value="UniProtKB-UniRule"/>
</dbReference>
<dbReference type="NCBIfam" id="NF002794">
    <property type="entry name" value="PRK02925.1"/>
    <property type="match status" value="1"/>
</dbReference>
<organism evidence="8 9">
    <name type="scientific">Xanthobacter tagetidis</name>
    <dbReference type="NCBI Taxonomy" id="60216"/>
    <lineage>
        <taxon>Bacteria</taxon>
        <taxon>Pseudomonadati</taxon>
        <taxon>Pseudomonadota</taxon>
        <taxon>Alphaproteobacteria</taxon>
        <taxon>Hyphomicrobiales</taxon>
        <taxon>Xanthobacteraceae</taxon>
        <taxon>Xanthobacter</taxon>
    </lineage>
</organism>
<dbReference type="HAMAP" id="MF_00675">
    <property type="entry name" value="UxaC"/>
    <property type="match status" value="1"/>
</dbReference>
<evidence type="ECO:0000313" key="9">
    <source>
        <dbReference type="Proteomes" id="UP000269692"/>
    </source>
</evidence>
<dbReference type="OrthoDB" id="9766564at2"/>
<dbReference type="EMBL" id="RCTF01000005">
    <property type="protein sequence ID" value="RLP79588.1"/>
    <property type="molecule type" value="Genomic_DNA"/>
</dbReference>
<dbReference type="Proteomes" id="UP000269692">
    <property type="component" value="Unassembled WGS sequence"/>
</dbReference>
<keyword evidence="9" id="KW-1185">Reference proteome</keyword>
<dbReference type="GO" id="GO:0042840">
    <property type="term" value="P:D-glucuronate catabolic process"/>
    <property type="evidence" value="ECO:0007669"/>
    <property type="project" value="TreeGrafter"/>
</dbReference>
<evidence type="ECO:0000313" key="8">
    <source>
        <dbReference type="EMBL" id="RLP79588.1"/>
    </source>
</evidence>
<reference evidence="8 9" key="1">
    <citation type="submission" date="2018-10" db="EMBL/GenBank/DDBJ databases">
        <title>Xanthobacter tagetidis genome sequencing and assembly.</title>
        <authorList>
            <person name="Maclea K.S."/>
            <person name="Goen A.E."/>
            <person name="Fatima S.A."/>
        </authorList>
    </citation>
    <scope>NUCLEOTIDE SEQUENCE [LARGE SCALE GENOMIC DNA]</scope>
    <source>
        <strain evidence="8 9">ATCC 700314</strain>
    </source>
</reference>
<dbReference type="GO" id="GO:0019698">
    <property type="term" value="P:D-galacturonate catabolic process"/>
    <property type="evidence" value="ECO:0007669"/>
    <property type="project" value="TreeGrafter"/>
</dbReference>
<evidence type="ECO:0000256" key="2">
    <source>
        <dbReference type="ARBA" id="ARBA00004892"/>
    </source>
</evidence>
<dbReference type="PANTHER" id="PTHR30068">
    <property type="entry name" value="URONATE ISOMERASE"/>
    <property type="match status" value="1"/>
</dbReference>
<comment type="similarity">
    <text evidence="3 7">Belongs to the metallo-dependent hydrolases superfamily. Uronate isomerase family.</text>
</comment>
<dbReference type="Gene3D" id="3.20.20.140">
    <property type="entry name" value="Metal-dependent hydrolases"/>
    <property type="match status" value="1"/>
</dbReference>
<keyword evidence="6 7" id="KW-0413">Isomerase</keyword>
<dbReference type="Gene3D" id="1.10.2020.10">
    <property type="entry name" value="uronate isomerase, domain 2, chain A"/>
    <property type="match status" value="1"/>
</dbReference>
<protein>
    <recommendedName>
        <fullName evidence="5 7">Uronate isomerase</fullName>
        <ecNumber evidence="4 7">5.3.1.12</ecNumber>
    </recommendedName>
    <alternativeName>
        <fullName evidence="7">Glucuronate isomerase</fullName>
    </alternativeName>
    <alternativeName>
        <fullName evidence="7">Uronic isomerase</fullName>
    </alternativeName>
</protein>
<comment type="catalytic activity">
    <reaction evidence="1 7">
        <text>D-glucuronate = D-fructuronate</text>
        <dbReference type="Rhea" id="RHEA:13049"/>
        <dbReference type="ChEBI" id="CHEBI:58720"/>
        <dbReference type="ChEBI" id="CHEBI:59863"/>
        <dbReference type="EC" id="5.3.1.12"/>
    </reaction>
</comment>
<evidence type="ECO:0000256" key="1">
    <source>
        <dbReference type="ARBA" id="ARBA00001165"/>
    </source>
</evidence>
<comment type="catalytic activity">
    <reaction evidence="7">
        <text>aldehydo-D-galacturonate = keto-D-tagaturonate</text>
        <dbReference type="Rhea" id="RHEA:27702"/>
        <dbReference type="ChEBI" id="CHEBI:12952"/>
        <dbReference type="ChEBI" id="CHEBI:17886"/>
    </reaction>
</comment>
<evidence type="ECO:0000256" key="6">
    <source>
        <dbReference type="ARBA" id="ARBA00023235"/>
    </source>
</evidence>
<dbReference type="InterPro" id="IPR003766">
    <property type="entry name" value="Uronate_isomerase"/>
</dbReference>
<dbReference type="AlphaFoldDB" id="A0A3L7AIV9"/>
<dbReference type="SUPFAM" id="SSF51556">
    <property type="entry name" value="Metallo-dependent hydrolases"/>
    <property type="match status" value="1"/>
</dbReference>
<dbReference type="Pfam" id="PF02614">
    <property type="entry name" value="UxaC"/>
    <property type="match status" value="1"/>
</dbReference>
<sequence>MLNHPDRLLPADPNVRAVARRLLAEVEHLPIVSPHGHTDPRWYAENAAFPDPARLFVVPDHYVFRMLYSQGVPLEALGVPRRDGGATEQDGRAIWRLFAAHYHLFRGTPTRLWLDHAFATLFGLEERLGPDNADRHYDIIAEHLARDDYRPRALFERFNIEVIATTESPLDELKWHAMIRESGWGGRVVTAYRPDPVVDPAFEGFRDNLAKLGDMTGEDTFSYQGYLEAHRKRRAFFKSFGATSSDHGHPTAATFDLDPVEAEALFRRVTGNAPVSAEDAELFRGQMLTEMAAMSLDDGLVLQIHPGALRNHNGAVFARHGRDMGADVPTATDYVHALRPLLERFGNETDLTVVLFTLDETAYARELAPLAGHYPALRLGPAWWFHDSPEGMKRFREMTTETAGFYNTVGFNDDTRAFPSIPARHNVARRIDCGFLANLVCEHRLDEDEAAEVARDLAYGLAKRAYKL</sequence>
<comment type="caution">
    <text evidence="8">The sequence shown here is derived from an EMBL/GenBank/DDBJ whole genome shotgun (WGS) entry which is preliminary data.</text>
</comment>
<dbReference type="UniPathway" id="UPA00246"/>
<evidence type="ECO:0000256" key="7">
    <source>
        <dbReference type="HAMAP-Rule" id="MF_00675"/>
    </source>
</evidence>
<dbReference type="EC" id="5.3.1.12" evidence="4 7"/>